<accession>A0ABV6KS18</accession>
<dbReference type="RefSeq" id="WP_377058162.1">
    <property type="nucleotide sequence ID" value="NZ_JBHLUU010000032.1"/>
</dbReference>
<dbReference type="Pfam" id="PF01522">
    <property type="entry name" value="Polysacc_deac_1"/>
    <property type="match status" value="1"/>
</dbReference>
<dbReference type="Proteomes" id="UP001589738">
    <property type="component" value="Unassembled WGS sequence"/>
</dbReference>
<dbReference type="InterPro" id="IPR002509">
    <property type="entry name" value="NODB_dom"/>
</dbReference>
<dbReference type="SUPFAM" id="SSF88713">
    <property type="entry name" value="Glycoside hydrolase/deacetylase"/>
    <property type="match status" value="1"/>
</dbReference>
<keyword evidence="3" id="KW-1185">Reference proteome</keyword>
<dbReference type="Gene3D" id="3.20.20.370">
    <property type="entry name" value="Glycoside hydrolase/deacetylase"/>
    <property type="match status" value="1"/>
</dbReference>
<dbReference type="PANTHER" id="PTHR10587">
    <property type="entry name" value="GLYCOSYL TRANSFERASE-RELATED"/>
    <property type="match status" value="1"/>
</dbReference>
<dbReference type="CDD" id="cd10956">
    <property type="entry name" value="CE4_BH1302_like"/>
    <property type="match status" value="1"/>
</dbReference>
<proteinExistence type="predicted"/>
<dbReference type="PROSITE" id="PS51677">
    <property type="entry name" value="NODB"/>
    <property type="match status" value="1"/>
</dbReference>
<protein>
    <submittedName>
        <fullName evidence="2">Polysaccharide deacetylase family protein</fullName>
    </submittedName>
</protein>
<dbReference type="InterPro" id="IPR011330">
    <property type="entry name" value="Glyco_hydro/deAcase_b/a-brl"/>
</dbReference>
<dbReference type="EMBL" id="JBHLUU010000032">
    <property type="protein sequence ID" value="MFC0475802.1"/>
    <property type="molecule type" value="Genomic_DNA"/>
</dbReference>
<gene>
    <name evidence="2" type="ORF">ACFFHF_11160</name>
</gene>
<evidence type="ECO:0000313" key="3">
    <source>
        <dbReference type="Proteomes" id="UP001589738"/>
    </source>
</evidence>
<dbReference type="InterPro" id="IPR050248">
    <property type="entry name" value="Polysacc_deacetylase_ArnD"/>
</dbReference>
<feature type="domain" description="NodB homology" evidence="1">
    <location>
        <begin position="42"/>
        <end position="223"/>
    </location>
</feature>
<evidence type="ECO:0000259" key="1">
    <source>
        <dbReference type="PROSITE" id="PS51677"/>
    </source>
</evidence>
<comment type="caution">
    <text evidence="2">The sequence shown here is derived from an EMBL/GenBank/DDBJ whole genome shotgun (WGS) entry which is preliminary data.</text>
</comment>
<reference evidence="2 3" key="1">
    <citation type="submission" date="2024-09" db="EMBL/GenBank/DDBJ databases">
        <authorList>
            <person name="Sun Q."/>
            <person name="Mori K."/>
        </authorList>
    </citation>
    <scope>NUCLEOTIDE SEQUENCE [LARGE SCALE GENOMIC DNA]</scope>
    <source>
        <strain evidence="2 3">CGMCC 1.9126</strain>
    </source>
</reference>
<sequence length="232" mass="26457">MKKILIVLLVLIAVSYSLFQVSKSRSFQFFGGIVEKVETEEKVVALTFDDGPGIQTDEILSILKKEGIKATFYLTGREIEENIEEAKKIVQAGHEIGNHTYSHERMVLKSPSFIKNEIESTDEWIRAAGYEGEITFRPPFGKKLLFLPYYLNKHDRPTIMWNREPETDPEIAADSEKITDDIVTHIEPGSIILLHVMYESRKESLNSVGPTIEALKKKGYTFVTVSELLQYD</sequence>
<name>A0ABV6KS18_9BACI</name>
<organism evidence="2 3">
    <name type="scientific">Robertmurraya beringensis</name>
    <dbReference type="NCBI Taxonomy" id="641660"/>
    <lineage>
        <taxon>Bacteria</taxon>
        <taxon>Bacillati</taxon>
        <taxon>Bacillota</taxon>
        <taxon>Bacilli</taxon>
        <taxon>Bacillales</taxon>
        <taxon>Bacillaceae</taxon>
        <taxon>Robertmurraya</taxon>
    </lineage>
</organism>
<evidence type="ECO:0000313" key="2">
    <source>
        <dbReference type="EMBL" id="MFC0475802.1"/>
    </source>
</evidence>
<dbReference type="PANTHER" id="PTHR10587:SF125">
    <property type="entry name" value="POLYSACCHARIDE DEACETYLASE YHEN-RELATED"/>
    <property type="match status" value="1"/>
</dbReference>